<dbReference type="Gene3D" id="3.30.1460.30">
    <property type="entry name" value="YgaC/TfoX-N like chaperone"/>
    <property type="match status" value="1"/>
</dbReference>
<comment type="caution">
    <text evidence="2">The sequence shown here is derived from an EMBL/GenBank/DDBJ whole genome shotgun (WGS) entry which is preliminary data.</text>
</comment>
<gene>
    <name evidence="2" type="ORF">OKW52_06170</name>
</gene>
<organism evidence="2 3">
    <name type="scientific">Pararhodobacter zhoushanensis</name>
    <dbReference type="NCBI Taxonomy" id="2479545"/>
    <lineage>
        <taxon>Bacteria</taxon>
        <taxon>Pseudomonadati</taxon>
        <taxon>Pseudomonadota</taxon>
        <taxon>Alphaproteobacteria</taxon>
        <taxon>Rhodobacterales</taxon>
        <taxon>Paracoccaceae</taxon>
        <taxon>Pararhodobacter</taxon>
    </lineage>
</organism>
<dbReference type="InterPro" id="IPR007076">
    <property type="entry name" value="TfoX_N"/>
</dbReference>
<dbReference type="RefSeq" id="WP_264504939.1">
    <property type="nucleotide sequence ID" value="NZ_JAPDFL010000001.1"/>
</dbReference>
<protein>
    <submittedName>
        <fullName evidence="2">TfoX/Sxy family protein</fullName>
    </submittedName>
</protein>
<name>A0ABT3GWH3_9RHOB</name>
<evidence type="ECO:0000313" key="2">
    <source>
        <dbReference type="EMBL" id="MCW1931855.1"/>
    </source>
</evidence>
<sequence>MSSTRETVEFIREQMDPAGVVSTRAMFGEYALYLDGKAIALICDDTLYLKDTPGARALMDTPETAPPYPGAKPYLIGDGLLDEPEALIAVALAIWADLPVPKPKKPRKPKA</sequence>
<evidence type="ECO:0000259" key="1">
    <source>
        <dbReference type="Pfam" id="PF04993"/>
    </source>
</evidence>
<dbReference type="Proteomes" id="UP001208938">
    <property type="component" value="Unassembled WGS sequence"/>
</dbReference>
<keyword evidence="3" id="KW-1185">Reference proteome</keyword>
<evidence type="ECO:0000313" key="3">
    <source>
        <dbReference type="Proteomes" id="UP001208938"/>
    </source>
</evidence>
<feature type="domain" description="TfoX N-terminal" evidence="1">
    <location>
        <begin position="13"/>
        <end position="91"/>
    </location>
</feature>
<dbReference type="SUPFAM" id="SSF159894">
    <property type="entry name" value="YgaC/TfoX-N like"/>
    <property type="match status" value="1"/>
</dbReference>
<accession>A0ABT3GWH3</accession>
<dbReference type="EMBL" id="JAPDFL010000001">
    <property type="protein sequence ID" value="MCW1931855.1"/>
    <property type="molecule type" value="Genomic_DNA"/>
</dbReference>
<dbReference type="Pfam" id="PF04993">
    <property type="entry name" value="TfoX_N"/>
    <property type="match status" value="1"/>
</dbReference>
<proteinExistence type="predicted"/>
<reference evidence="2 3" key="1">
    <citation type="submission" date="2022-10" db="EMBL/GenBank/DDBJ databases">
        <title>Pararhodobacter sp. nov., isolated from marine algae.</title>
        <authorList>
            <person name="Choi B.J."/>
            <person name="Kim J.M."/>
            <person name="Lee J.K."/>
            <person name="Choi D.G."/>
            <person name="Jeon C.O."/>
        </authorList>
    </citation>
    <scope>NUCLEOTIDE SEQUENCE [LARGE SCALE GENOMIC DNA]</scope>
    <source>
        <strain evidence="2 3">ZQ420</strain>
    </source>
</reference>